<proteinExistence type="predicted"/>
<evidence type="ECO:0000313" key="2">
    <source>
        <dbReference type="Proteomes" id="UP001412067"/>
    </source>
</evidence>
<name>A0ABR2MMU2_9ASPA</name>
<protein>
    <submittedName>
        <fullName evidence="1">Uncharacterized protein</fullName>
    </submittedName>
</protein>
<evidence type="ECO:0000313" key="1">
    <source>
        <dbReference type="EMBL" id="KAK8965306.1"/>
    </source>
</evidence>
<gene>
    <name evidence="1" type="ORF">KSP40_PGU001337</name>
</gene>
<organism evidence="1 2">
    <name type="scientific">Platanthera guangdongensis</name>
    <dbReference type="NCBI Taxonomy" id="2320717"/>
    <lineage>
        <taxon>Eukaryota</taxon>
        <taxon>Viridiplantae</taxon>
        <taxon>Streptophyta</taxon>
        <taxon>Embryophyta</taxon>
        <taxon>Tracheophyta</taxon>
        <taxon>Spermatophyta</taxon>
        <taxon>Magnoliopsida</taxon>
        <taxon>Liliopsida</taxon>
        <taxon>Asparagales</taxon>
        <taxon>Orchidaceae</taxon>
        <taxon>Orchidoideae</taxon>
        <taxon>Orchideae</taxon>
        <taxon>Orchidinae</taxon>
        <taxon>Platanthera</taxon>
    </lineage>
</organism>
<comment type="caution">
    <text evidence="1">The sequence shown here is derived from an EMBL/GenBank/DDBJ whole genome shotgun (WGS) entry which is preliminary data.</text>
</comment>
<reference evidence="1 2" key="1">
    <citation type="journal article" date="2022" name="Nat. Plants">
        <title>Genomes of leafy and leafless Platanthera orchids illuminate the evolution of mycoheterotrophy.</title>
        <authorList>
            <person name="Li M.H."/>
            <person name="Liu K.W."/>
            <person name="Li Z."/>
            <person name="Lu H.C."/>
            <person name="Ye Q.L."/>
            <person name="Zhang D."/>
            <person name="Wang J.Y."/>
            <person name="Li Y.F."/>
            <person name="Zhong Z.M."/>
            <person name="Liu X."/>
            <person name="Yu X."/>
            <person name="Liu D.K."/>
            <person name="Tu X.D."/>
            <person name="Liu B."/>
            <person name="Hao Y."/>
            <person name="Liao X.Y."/>
            <person name="Jiang Y.T."/>
            <person name="Sun W.H."/>
            <person name="Chen J."/>
            <person name="Chen Y.Q."/>
            <person name="Ai Y."/>
            <person name="Zhai J.W."/>
            <person name="Wu S.S."/>
            <person name="Zhou Z."/>
            <person name="Hsiao Y.Y."/>
            <person name="Wu W.L."/>
            <person name="Chen Y.Y."/>
            <person name="Lin Y.F."/>
            <person name="Hsu J.L."/>
            <person name="Li C.Y."/>
            <person name="Wang Z.W."/>
            <person name="Zhao X."/>
            <person name="Zhong W.Y."/>
            <person name="Ma X.K."/>
            <person name="Ma L."/>
            <person name="Huang J."/>
            <person name="Chen G.Z."/>
            <person name="Huang M.Z."/>
            <person name="Huang L."/>
            <person name="Peng D.H."/>
            <person name="Luo Y.B."/>
            <person name="Zou S.Q."/>
            <person name="Chen S.P."/>
            <person name="Lan S."/>
            <person name="Tsai W.C."/>
            <person name="Van de Peer Y."/>
            <person name="Liu Z.J."/>
        </authorList>
    </citation>
    <scope>NUCLEOTIDE SEQUENCE [LARGE SCALE GENOMIC DNA]</scope>
    <source>
        <strain evidence="1">Lor288</strain>
    </source>
</reference>
<dbReference type="EMBL" id="JBBWWR010000006">
    <property type="protein sequence ID" value="KAK8965306.1"/>
    <property type="molecule type" value="Genomic_DNA"/>
</dbReference>
<sequence>MSKYFDKHVRVKQFTEGDLVLKKVDAVGRSATLGKLNPNWEGPFIVKETLRSRGYRLQNVEGEAPSLTWSGDDLKQFFP</sequence>
<accession>A0ABR2MMU2</accession>
<dbReference type="Proteomes" id="UP001412067">
    <property type="component" value="Unassembled WGS sequence"/>
</dbReference>
<keyword evidence="2" id="KW-1185">Reference proteome</keyword>